<gene>
    <name evidence="2" type="ORF">HMPREF9453_01411</name>
</gene>
<name>H1D1C3_9FIRM</name>
<accession>H1D1C3</accession>
<feature type="compositionally biased region" description="Polar residues" evidence="1">
    <location>
        <begin position="526"/>
        <end position="535"/>
    </location>
</feature>
<comment type="caution">
    <text evidence="2">The sequence shown here is derived from an EMBL/GenBank/DDBJ whole genome shotgun (WGS) entry which is preliminary data.</text>
</comment>
<feature type="non-terminal residue" evidence="2">
    <location>
        <position position="728"/>
    </location>
</feature>
<organism evidence="2 3">
    <name type="scientific">Dialister succinatiphilus YIT 11850</name>
    <dbReference type="NCBI Taxonomy" id="742743"/>
    <lineage>
        <taxon>Bacteria</taxon>
        <taxon>Bacillati</taxon>
        <taxon>Bacillota</taxon>
        <taxon>Negativicutes</taxon>
        <taxon>Veillonellales</taxon>
        <taxon>Veillonellaceae</taxon>
        <taxon>Dialister</taxon>
    </lineage>
</organism>
<dbReference type="EMBL" id="ADLT01000045">
    <property type="protein sequence ID" value="EHO62819.1"/>
    <property type="molecule type" value="Genomic_DNA"/>
</dbReference>
<dbReference type="InterPro" id="IPR025157">
    <property type="entry name" value="Hemagglutinin_rpt"/>
</dbReference>
<dbReference type="eggNOG" id="COG3210">
    <property type="taxonomic scope" value="Bacteria"/>
</dbReference>
<feature type="region of interest" description="Disordered" evidence="1">
    <location>
        <begin position="520"/>
        <end position="569"/>
    </location>
</feature>
<dbReference type="AlphaFoldDB" id="H1D1C3"/>
<dbReference type="Proteomes" id="UP000003277">
    <property type="component" value="Unassembled WGS sequence"/>
</dbReference>
<evidence type="ECO:0000313" key="3">
    <source>
        <dbReference type="Proteomes" id="UP000003277"/>
    </source>
</evidence>
<dbReference type="Pfam" id="PF13332">
    <property type="entry name" value="Fil_haemagg_2"/>
    <property type="match status" value="2"/>
</dbReference>
<feature type="compositionally biased region" description="Basic and acidic residues" evidence="1">
    <location>
        <begin position="536"/>
        <end position="563"/>
    </location>
</feature>
<keyword evidence="3" id="KW-1185">Reference proteome</keyword>
<reference evidence="2 3" key="1">
    <citation type="submission" date="2011-11" db="EMBL/GenBank/DDBJ databases">
        <title>The Genome Sequence of Dialister succinatiphilus YIT 11850.</title>
        <authorList>
            <consortium name="The Broad Institute Genome Sequencing Platform"/>
            <person name="Earl A."/>
            <person name="Ward D."/>
            <person name="Feldgarden M."/>
            <person name="Gevers D."/>
            <person name="Morotomi M."/>
            <person name="Young S.K."/>
            <person name="Zeng Q."/>
            <person name="Gargeya S."/>
            <person name="Fitzgerald M."/>
            <person name="Haas B."/>
            <person name="Abouelleil A."/>
            <person name="Alvarado L."/>
            <person name="Arachchi H.M."/>
            <person name="Berlin A."/>
            <person name="Brown A."/>
            <person name="Chapman S.B."/>
            <person name="Dunbar C."/>
            <person name="Gearin G."/>
            <person name="Goldberg J."/>
            <person name="Griggs A."/>
            <person name="Gujja S."/>
            <person name="Heiman D."/>
            <person name="Howarth C."/>
            <person name="Lui A."/>
            <person name="MacDonald P.J.P."/>
            <person name="Montmayeur A."/>
            <person name="Murphy C."/>
            <person name="Neiman D."/>
            <person name="Pearson M."/>
            <person name="Priest M."/>
            <person name="Roberts A."/>
            <person name="Saif S."/>
            <person name="Shea T."/>
            <person name="Sisk P."/>
            <person name="Stolte C."/>
            <person name="Sykes S."/>
            <person name="Wortman J."/>
            <person name="Nusbaum C."/>
            <person name="Birren B."/>
        </authorList>
    </citation>
    <scope>NUCLEOTIDE SEQUENCE [LARGE SCALE GENOMIC DNA]</scope>
    <source>
        <strain evidence="2 3">YIT 11850</strain>
    </source>
</reference>
<evidence type="ECO:0008006" key="4">
    <source>
        <dbReference type="Google" id="ProtNLM"/>
    </source>
</evidence>
<proteinExistence type="predicted"/>
<dbReference type="RefSeq" id="WP_008859905.1">
    <property type="nucleotide sequence ID" value="NZ_JH591188.1"/>
</dbReference>
<dbReference type="HOGENOM" id="CLU_381096_0_0_9"/>
<dbReference type="GO" id="GO:0003824">
    <property type="term" value="F:catalytic activity"/>
    <property type="evidence" value="ECO:0007669"/>
    <property type="project" value="UniProtKB-ARBA"/>
</dbReference>
<evidence type="ECO:0000313" key="2">
    <source>
        <dbReference type="EMBL" id="EHO62819.1"/>
    </source>
</evidence>
<protein>
    <recommendedName>
        <fullName evidence="4">Filamentous hemagglutinin family domain-containing protein</fullName>
    </recommendedName>
</protein>
<feature type="region of interest" description="Disordered" evidence="1">
    <location>
        <begin position="259"/>
        <end position="279"/>
    </location>
</feature>
<evidence type="ECO:0000256" key="1">
    <source>
        <dbReference type="SAM" id="MobiDB-lite"/>
    </source>
</evidence>
<dbReference type="STRING" id="742743.HMPREF9453_01411"/>
<sequence length="728" mass="77038">MMDEKEHHETIHEYHSHVSGLLSSKTKDLYEAGTTDTVRGSLISGNETHMESGRDMTITGSAVISSKDANLLAGRNFKADSTEERSGSTYRESVKKRGLLSGGGLGFTMGSEKRKGRYDSEAVEQVGSTIGSVEGSVRISAGKDADIEASRVSAGKDLAVRGKNVTITSKDNVYTNKEEHEYKRSGLSVSLGGSFVSGVNSVIQPLQKSGDVQDGRLKNLYMADAGMNGRTAIRNFDSAGKVKAGLAVDVGFSSVSSTSKASSYETQAQSSTLTAKEKADIRGGENLSIQGSTIQGKDVDLEAEKDIRLTAAENKSEMDIHEKTKNGGISTSWGIGGLSGVKVYGQSAKGMENAASLTHTASEVSAENTLHVSGGNDTIMTGSRMEGGKVVLATGGSLRIESLQDTESYKSRSNVKGGALASDVFKDSAGHKKLDKPYLSAETARGYTDSDYASVKEQAGIYAGQEGYDISVKDNTYLKGAVIDSKGSVDKNTLRTGTLSWEDIENKADYKSGGSGISYTAKLGGNVNNDTPSSRENSRYDKEPGTNTHNESDKVTRASDENRIPLNERGLLGVPTAATKGKADSTTKAAMAPGKIVITDTKNQKQDVTGLDRNTRDSLNKLKAIFDKTKAEERKQLVEEMSIVGNEAIHELAARNGWGEGSIEKTALHGLLGAMTSKAAGSSALAGILSGGVQEYAMGYLHNHMPKGWAANHPDEAQMIAAGLGMIV</sequence>
<feature type="compositionally biased region" description="Polar residues" evidence="1">
    <location>
        <begin position="264"/>
        <end position="274"/>
    </location>
</feature>